<feature type="transmembrane region" description="Helical" evidence="1">
    <location>
        <begin position="72"/>
        <end position="96"/>
    </location>
</feature>
<keyword evidence="1" id="KW-0472">Membrane</keyword>
<dbReference type="EMBL" id="LC053400">
    <property type="protein sequence ID" value="BAU61898.1"/>
    <property type="molecule type" value="Genomic_DNA"/>
</dbReference>
<feature type="transmembrane region" description="Helical" evidence="1">
    <location>
        <begin position="44"/>
        <end position="66"/>
    </location>
</feature>
<protein>
    <submittedName>
        <fullName evidence="2">T3SS secreted effector EspZ</fullName>
    </submittedName>
</protein>
<name>A0A140JXS1_ECOLX</name>
<proteinExistence type="predicted"/>
<sequence length="99" mass="9396">MDAANLSPSGAVLPLAASLNGNNPVDNKTGVMTPESGGSRNIRLIGGIALATTALAALGAGIAMACTEPSEAAYLGLGIAAGVLGGITALGGGLAMKYA</sequence>
<dbReference type="InterPro" id="IPR009275">
    <property type="entry name" value="SepZ"/>
</dbReference>
<keyword evidence="1" id="KW-1133">Transmembrane helix</keyword>
<accession>A0A140JXS1</accession>
<evidence type="ECO:0000256" key="1">
    <source>
        <dbReference type="SAM" id="Phobius"/>
    </source>
</evidence>
<keyword evidence="1" id="KW-0812">Transmembrane</keyword>
<organism evidence="2">
    <name type="scientific">Escherichia coli</name>
    <dbReference type="NCBI Taxonomy" id="562"/>
    <lineage>
        <taxon>Bacteria</taxon>
        <taxon>Pseudomonadati</taxon>
        <taxon>Pseudomonadota</taxon>
        <taxon>Gammaproteobacteria</taxon>
        <taxon>Enterobacterales</taxon>
        <taxon>Enterobacteriaceae</taxon>
        <taxon>Escherichia</taxon>
    </lineage>
</organism>
<dbReference type="AlphaFoldDB" id="A0A140JXS1"/>
<evidence type="ECO:0000313" key="2">
    <source>
        <dbReference type="EMBL" id="BAU61898.1"/>
    </source>
</evidence>
<reference evidence="2" key="1">
    <citation type="submission" date="2015-04" db="EMBL/GenBank/DDBJ databases">
        <title>Defining genome feature of Escherichia albertii, emerging enteropathogen of closely-related to Escherichia coli.</title>
        <authorList>
            <person name="Ooka T."/>
            <person name="Ogura Y."/>
            <person name="Seto K."/>
            <person name="Katsura K."/>
            <person name="Kobayashi H."/>
            <person name="Kawano K."/>
            <person name="Tokuoka E."/>
            <person name="Furukawa M."/>
            <person name="Harada S."/>
            <person name="Yoshino S."/>
            <person name="Seto J."/>
            <person name="Yamaguchi K."/>
            <person name="Murase K."/>
            <person name="Gotoh Y."/>
            <person name="Imuta N."/>
            <person name="Nishi J."/>
            <person name="Gomes T.A."/>
            <person name="Beutin L."/>
            <person name="Hayashi T."/>
        </authorList>
    </citation>
    <scope>NUCLEOTIDE SEQUENCE</scope>
    <source>
        <strain evidence="2">0471-1</strain>
    </source>
</reference>
<gene>
    <name evidence="2" type="primary">espZ</name>
</gene>
<dbReference type="Pfam" id="PF06066">
    <property type="entry name" value="SepZ"/>
    <property type="match status" value="1"/>
</dbReference>